<feature type="transmembrane region" description="Helical" evidence="7">
    <location>
        <begin position="570"/>
        <end position="590"/>
    </location>
</feature>
<dbReference type="PROSITE" id="PS00211">
    <property type="entry name" value="ABC_TRANSPORTER_1"/>
    <property type="match status" value="1"/>
</dbReference>
<dbReference type="GO" id="GO:0005524">
    <property type="term" value="F:ATP binding"/>
    <property type="evidence" value="ECO:0007669"/>
    <property type="project" value="UniProtKB-KW"/>
</dbReference>
<evidence type="ECO:0000256" key="1">
    <source>
        <dbReference type="ARBA" id="ARBA00004141"/>
    </source>
</evidence>
<name>A0A6P9A549_THRPL</name>
<dbReference type="AlphaFoldDB" id="A0A6P9A549"/>
<dbReference type="PANTHER" id="PTHR43038:SF3">
    <property type="entry name" value="ABC TRANSPORTER G FAMILY MEMBER 20 ISOFORM X1"/>
    <property type="match status" value="1"/>
</dbReference>
<dbReference type="PANTHER" id="PTHR43038">
    <property type="entry name" value="ATP-BINDING CASSETTE, SUB-FAMILY H, MEMBER 1"/>
    <property type="match status" value="1"/>
</dbReference>
<organism evidence="10">
    <name type="scientific">Thrips palmi</name>
    <name type="common">Melon thrips</name>
    <dbReference type="NCBI Taxonomy" id="161013"/>
    <lineage>
        <taxon>Eukaryota</taxon>
        <taxon>Metazoa</taxon>
        <taxon>Ecdysozoa</taxon>
        <taxon>Arthropoda</taxon>
        <taxon>Hexapoda</taxon>
        <taxon>Insecta</taxon>
        <taxon>Pterygota</taxon>
        <taxon>Neoptera</taxon>
        <taxon>Paraneoptera</taxon>
        <taxon>Thysanoptera</taxon>
        <taxon>Terebrantia</taxon>
        <taxon>Thripoidea</taxon>
        <taxon>Thripidae</taxon>
        <taxon>Thrips</taxon>
    </lineage>
</organism>
<feature type="transmembrane region" description="Helical" evidence="7">
    <location>
        <begin position="328"/>
        <end position="347"/>
    </location>
</feature>
<keyword evidence="6 7" id="KW-0472">Membrane</keyword>
<dbReference type="InParanoid" id="A0A6P9A549"/>
<dbReference type="GO" id="GO:0140359">
    <property type="term" value="F:ABC-type transporter activity"/>
    <property type="evidence" value="ECO:0007669"/>
    <property type="project" value="InterPro"/>
</dbReference>
<dbReference type="InterPro" id="IPR027417">
    <property type="entry name" value="P-loop_NTPase"/>
</dbReference>
<evidence type="ECO:0000259" key="8">
    <source>
        <dbReference type="PROSITE" id="PS50893"/>
    </source>
</evidence>
<comment type="subcellular location">
    <subcellularLocation>
        <location evidence="1">Membrane</location>
        <topology evidence="1">Multi-pass membrane protein</topology>
    </subcellularLocation>
</comment>
<evidence type="ECO:0000256" key="5">
    <source>
        <dbReference type="ARBA" id="ARBA00022989"/>
    </source>
</evidence>
<dbReference type="PROSITE" id="PS50893">
    <property type="entry name" value="ABC_TRANSPORTER_2"/>
    <property type="match status" value="1"/>
</dbReference>
<dbReference type="GeneID" id="117651622"/>
<dbReference type="RefSeq" id="XP_034251686.1">
    <property type="nucleotide sequence ID" value="XM_034395795.1"/>
</dbReference>
<dbReference type="InterPro" id="IPR003439">
    <property type="entry name" value="ABC_transporter-like_ATP-bd"/>
</dbReference>
<keyword evidence="3" id="KW-0547">Nucleotide-binding</keyword>
<evidence type="ECO:0000256" key="2">
    <source>
        <dbReference type="ARBA" id="ARBA00022692"/>
    </source>
</evidence>
<evidence type="ECO:0000256" key="4">
    <source>
        <dbReference type="ARBA" id="ARBA00022840"/>
    </source>
</evidence>
<keyword evidence="4" id="KW-0067">ATP-binding</keyword>
<keyword evidence="5 7" id="KW-1133">Transmembrane helix</keyword>
<dbReference type="GO" id="GO:0016887">
    <property type="term" value="F:ATP hydrolysis activity"/>
    <property type="evidence" value="ECO:0007669"/>
    <property type="project" value="InterPro"/>
</dbReference>
<dbReference type="GO" id="GO:0016020">
    <property type="term" value="C:membrane"/>
    <property type="evidence" value="ECO:0007669"/>
    <property type="project" value="UniProtKB-SubCell"/>
</dbReference>
<evidence type="ECO:0000256" key="7">
    <source>
        <dbReference type="SAM" id="Phobius"/>
    </source>
</evidence>
<evidence type="ECO:0000313" key="10">
    <source>
        <dbReference type="RefSeq" id="XP_034251686.1"/>
    </source>
</evidence>
<dbReference type="Gene3D" id="3.40.50.300">
    <property type="entry name" value="P-loop containing nucleotide triphosphate hydrolases"/>
    <property type="match status" value="1"/>
</dbReference>
<feature type="domain" description="ABC transporter" evidence="8">
    <location>
        <begin position="27"/>
        <end position="260"/>
    </location>
</feature>
<sequence length="713" mass="79266">MRMDAFAMGTVPVDGGLATPKLPRAPAVLVHAAKKCYVQGQWILDGLDLTVPEASIYALLGASGCGKTTLLTCMLGLRHLNAGTVRVMGWRPGDPGSGIPGPRVGFMPQELGLSEGFSIRETMIYFGRVAGLPDDVIRQRSNDLLKFLDITAKQSRLLSQLSGGQKQRVSLAVTLLHSPPLLILDEPTVGVDPVLRQNIWDFLVDLTRTSGTTVIITTHYIEEARQANKVGLMRRGKLLDEDDPDAMMAKHNCATLEDVFLNLSIRQEGVQVTTEPSQEAKRPEHQAVERRHIRQAMEQYEKPAQFPQHSNVMACLWRAWLYITRYKWVTAYVVFMPVLCIFVYLFAVGRDPHGLHVAIVNDDSADQCAAGWPGYPTDCEQTAAEQLSCRFLALLKEKHDYILDLFDDMDSARTAVLRGHAWGVLNFPANFSYHMTQRQLYMQDATEADFDGSEADAHIDMSNQYLGNMVRDALFRTTIRFHDDLQKGCNLNPRIGAIPINQLEPVFGNNEPSFQNFALPGVLLCVMYFPAIFYSTANFLEDKLNGVMGRSAAAGVTQFEMLAARAILDCAMNALSTAIVIFITFVVLQFTNNGSYILLSLLMYLQGLCGLSLGYFVASLCPDHYSSTFMGMGIFFLSTFVSGMFWPSQGMHWFVKMLAPFTPMMLSVEGARTILYQSSNPKDIGEGFLATGTWTAATFLATMLIIRWQNKRG</sequence>
<gene>
    <name evidence="10" type="primary">LOC117651622</name>
</gene>
<keyword evidence="9" id="KW-1185">Reference proteome</keyword>
<dbReference type="SUPFAM" id="SSF52540">
    <property type="entry name" value="P-loop containing nucleoside triphosphate hydrolases"/>
    <property type="match status" value="1"/>
</dbReference>
<dbReference type="InterPro" id="IPR013525">
    <property type="entry name" value="ABC2_TM"/>
</dbReference>
<evidence type="ECO:0000256" key="3">
    <source>
        <dbReference type="ARBA" id="ARBA00022741"/>
    </source>
</evidence>
<proteinExistence type="predicted"/>
<feature type="transmembrane region" description="Helical" evidence="7">
    <location>
        <begin position="517"/>
        <end position="540"/>
    </location>
</feature>
<dbReference type="Pfam" id="PF12698">
    <property type="entry name" value="ABC2_membrane_3"/>
    <property type="match status" value="1"/>
</dbReference>
<feature type="transmembrane region" description="Helical" evidence="7">
    <location>
        <begin position="687"/>
        <end position="708"/>
    </location>
</feature>
<protein>
    <submittedName>
        <fullName evidence="10">ABC transporter G family member 23-like</fullName>
    </submittedName>
</protein>
<dbReference type="OrthoDB" id="10255969at2759"/>
<dbReference type="InterPro" id="IPR003593">
    <property type="entry name" value="AAA+_ATPase"/>
</dbReference>
<evidence type="ECO:0000313" key="9">
    <source>
        <dbReference type="Proteomes" id="UP000515158"/>
    </source>
</evidence>
<dbReference type="SMART" id="SM00382">
    <property type="entry name" value="AAA"/>
    <property type="match status" value="1"/>
</dbReference>
<dbReference type="InterPro" id="IPR017871">
    <property type="entry name" value="ABC_transporter-like_CS"/>
</dbReference>
<reference evidence="10" key="1">
    <citation type="submission" date="2025-08" db="UniProtKB">
        <authorList>
            <consortium name="RefSeq"/>
        </authorList>
    </citation>
    <scope>IDENTIFICATION</scope>
    <source>
        <tissue evidence="10">Total insect</tissue>
    </source>
</reference>
<dbReference type="Pfam" id="PF00005">
    <property type="entry name" value="ABC_tran"/>
    <property type="match status" value="1"/>
</dbReference>
<accession>A0A6P9A549</accession>
<keyword evidence="2 7" id="KW-0812">Transmembrane</keyword>
<dbReference type="KEGG" id="tpal:117651622"/>
<feature type="transmembrane region" description="Helical" evidence="7">
    <location>
        <begin position="596"/>
        <end position="617"/>
    </location>
</feature>
<dbReference type="CDD" id="cd03230">
    <property type="entry name" value="ABC_DR_subfamily_A"/>
    <property type="match status" value="1"/>
</dbReference>
<dbReference type="Proteomes" id="UP000515158">
    <property type="component" value="Unplaced"/>
</dbReference>
<feature type="transmembrane region" description="Helical" evidence="7">
    <location>
        <begin position="629"/>
        <end position="647"/>
    </location>
</feature>
<evidence type="ECO:0000256" key="6">
    <source>
        <dbReference type="ARBA" id="ARBA00023136"/>
    </source>
</evidence>